<dbReference type="AlphaFoldDB" id="A0A1H7UKG8"/>
<dbReference type="GO" id="GO:0004222">
    <property type="term" value="F:metalloendopeptidase activity"/>
    <property type="evidence" value="ECO:0007669"/>
    <property type="project" value="UniProtKB-EC"/>
</dbReference>
<dbReference type="InterPro" id="IPR007280">
    <property type="entry name" value="Peptidase_C_arc/bac"/>
</dbReference>
<dbReference type="Gene3D" id="1.10.390.20">
    <property type="match status" value="1"/>
</dbReference>
<evidence type="ECO:0000256" key="9">
    <source>
        <dbReference type="ARBA" id="ARBA00022801"/>
    </source>
</evidence>
<dbReference type="Pfam" id="PF01752">
    <property type="entry name" value="Peptidase_M9"/>
    <property type="match status" value="1"/>
</dbReference>
<keyword evidence="6" id="KW-0645">Protease</keyword>
<dbReference type="Gene3D" id="3.40.30.160">
    <property type="entry name" value="Collagenase ColT, N-terminal domain"/>
    <property type="match status" value="1"/>
</dbReference>
<gene>
    <name evidence="18" type="ORF">SAMN05414137_1162</name>
</gene>
<evidence type="ECO:0000256" key="10">
    <source>
        <dbReference type="ARBA" id="ARBA00022833"/>
    </source>
</evidence>
<dbReference type="GO" id="GO:0008270">
    <property type="term" value="F:zinc ion binding"/>
    <property type="evidence" value="ECO:0007669"/>
    <property type="project" value="InterPro"/>
</dbReference>
<dbReference type="EC" id="3.4.24.3" evidence="4"/>
<keyword evidence="19" id="KW-1185">Reference proteome</keyword>
<keyword evidence="11" id="KW-0482">Metalloprotease</keyword>
<dbReference type="Proteomes" id="UP000183015">
    <property type="component" value="Unassembled WGS sequence"/>
</dbReference>
<comment type="catalytic activity">
    <reaction evidence="1">
        <text>Digestion of native collagen in the triple helical region at Xaa-|-Gly bonds. With synthetic peptides, a preference is shown for Gly at P3 and P1', Pro and Ala at P2 and P2', and hydroxyproline, Ala or Arg at P3'.</text>
        <dbReference type="EC" id="3.4.24.3"/>
    </reaction>
</comment>
<evidence type="ECO:0000256" key="12">
    <source>
        <dbReference type="ARBA" id="ARBA00023145"/>
    </source>
</evidence>
<evidence type="ECO:0000256" key="14">
    <source>
        <dbReference type="SAM" id="MobiDB-lite"/>
    </source>
</evidence>
<evidence type="ECO:0000256" key="5">
    <source>
        <dbReference type="ARBA" id="ARBA00022525"/>
    </source>
</evidence>
<evidence type="ECO:0000259" key="17">
    <source>
        <dbReference type="Pfam" id="PF08453"/>
    </source>
</evidence>
<comment type="subcellular location">
    <subcellularLocation>
        <location evidence="3">Secreted</location>
    </subcellularLocation>
</comment>
<evidence type="ECO:0000256" key="8">
    <source>
        <dbReference type="ARBA" id="ARBA00022729"/>
    </source>
</evidence>
<evidence type="ECO:0000256" key="11">
    <source>
        <dbReference type="ARBA" id="ARBA00023049"/>
    </source>
</evidence>
<dbReference type="RefSeq" id="WP_042447405.1">
    <property type="nucleotide sequence ID" value="NZ_BBPN01000012.1"/>
</dbReference>
<sequence length="778" mass="81174">MRYRSTLPGILASGLAAAVAATGFLTPAASAATSSARVPFKGASSFAARAVPAAHVAASSAAAKAGRTRPGPLGRNTGGSDTPAQQAARTGAALLPPQTPPKPLTASHAGVHARLGTHAAAASCTAADFGSRSGAALVSFVEASSTDCVNTLFGLTGADAGKAFAEPQMITVADAFATSAASYTGDDSKGIWQLVLFLRAGYYVQFNNSAAVGPYDASLTSAVQRGMDAFFASPHAADVTAANGDVLGDVVVLTDSASDQAHYLTTYKKILGAFDPASYDATGTMTPAVNDVFTPLWRGNWVPAFVDAVTADPSILDTLDSFALDHTGLLGGDDSYVDANSGNDLARFVGQTALQAKARPLVKGLLDASSMTGPTAALWVPVASQANSYDAANCGYYGTCNLAAQLTAAVLPITHSCDATHTIVAQSLDDADLAAACTSVLNEDAFFHNVVKDDGPIPGQYENSVKLVVFASKSDYATYAGAIFGVDTDNGGITLTGDPTDPNNQPMSIMYIKSPDDGFVAGIWNLNHEYTHLLDGRYDMKGDFSAEVTVPDIWWIEGLAEYDSYTYRGITDDEAVTEAAKHTYALSTLFQSTYENSDVTRTYPWGYLAVRYMLEKHPQDVYAMLGHFRTGDYAGGYAVYNGVGTAYDADFDSWLTACAAGACNQPVTLPTCPDASPQAMGQNCSRSDQAEPAGDLDYFYLYLPAGTTTLTVSSTGGTGSASLYYDPDTWASPSTYTASSTNAGTAQSLTVTNTTAGYRYFSLYANTAFSGVTVSTRY</sequence>
<dbReference type="PANTHER" id="PTHR13062">
    <property type="entry name" value="COLLAGENASE"/>
    <property type="match status" value="1"/>
</dbReference>
<dbReference type="STRING" id="235985.SAMN05414137_1162"/>
<dbReference type="Pfam" id="PF08453">
    <property type="entry name" value="Peptidase_M9_N"/>
    <property type="match status" value="1"/>
</dbReference>
<accession>A0A1H7UKG8</accession>
<reference evidence="19" key="1">
    <citation type="submission" date="2016-10" db="EMBL/GenBank/DDBJ databases">
        <authorList>
            <person name="Varghese N."/>
        </authorList>
    </citation>
    <scope>NUCLEOTIDE SEQUENCE [LARGE SCALE GENOMIC DNA]</scope>
    <source>
        <strain evidence="19">DSM 45096 / BCRC 16803 / CGMCC 4.1857 / CIP 109030 / JCM 12277 / KCTC 19219 / NBRC 100920 / 33214</strain>
    </source>
</reference>
<keyword evidence="10" id="KW-0862">Zinc</keyword>
<evidence type="ECO:0000259" key="16">
    <source>
        <dbReference type="Pfam" id="PF04151"/>
    </source>
</evidence>
<feature type="signal peptide" evidence="15">
    <location>
        <begin position="1"/>
        <end position="31"/>
    </location>
</feature>
<dbReference type="EMBL" id="FOAZ01000016">
    <property type="protein sequence ID" value="SEL97128.1"/>
    <property type="molecule type" value="Genomic_DNA"/>
</dbReference>
<feature type="region of interest" description="Disordered" evidence="14">
    <location>
        <begin position="60"/>
        <end position="87"/>
    </location>
</feature>
<evidence type="ECO:0000256" key="1">
    <source>
        <dbReference type="ARBA" id="ARBA00000424"/>
    </source>
</evidence>
<comment type="cofactor">
    <cofactor evidence="2">
        <name>Zn(2+)</name>
        <dbReference type="ChEBI" id="CHEBI:29105"/>
    </cofactor>
</comment>
<dbReference type="PANTHER" id="PTHR13062:SF9">
    <property type="entry name" value="MICROBIAL COLLAGENASE"/>
    <property type="match status" value="1"/>
</dbReference>
<feature type="active site" evidence="13">
    <location>
        <position position="529"/>
    </location>
</feature>
<evidence type="ECO:0000256" key="4">
    <source>
        <dbReference type="ARBA" id="ARBA00012653"/>
    </source>
</evidence>
<dbReference type="Gene3D" id="2.60.120.380">
    <property type="match status" value="1"/>
</dbReference>
<feature type="domain" description="Peptidase C-terminal archaeal/bacterial" evidence="16">
    <location>
        <begin position="696"/>
        <end position="757"/>
    </location>
</feature>
<evidence type="ECO:0000256" key="15">
    <source>
        <dbReference type="SAM" id="SignalP"/>
    </source>
</evidence>
<dbReference type="InterPro" id="IPR013661">
    <property type="entry name" value="Peptidase_M9_N_dom"/>
</dbReference>
<keyword evidence="8 15" id="KW-0732">Signal</keyword>
<proteinExistence type="predicted"/>
<dbReference type="GO" id="GO:0005576">
    <property type="term" value="C:extracellular region"/>
    <property type="evidence" value="ECO:0007669"/>
    <property type="project" value="UniProtKB-SubCell"/>
</dbReference>
<dbReference type="PRINTS" id="PR00931">
    <property type="entry name" value="MICOLLPTASE"/>
</dbReference>
<evidence type="ECO:0000256" key="6">
    <source>
        <dbReference type="ARBA" id="ARBA00022670"/>
    </source>
</evidence>
<dbReference type="eggNOG" id="COG3291">
    <property type="taxonomic scope" value="Bacteria"/>
</dbReference>
<keyword evidence="12" id="KW-0865">Zymogen</keyword>
<name>A0A1H7UKG8_STRJI</name>
<keyword evidence="7" id="KW-0479">Metal-binding</keyword>
<evidence type="ECO:0000256" key="3">
    <source>
        <dbReference type="ARBA" id="ARBA00004613"/>
    </source>
</evidence>
<dbReference type="OrthoDB" id="9802683at2"/>
<feature type="domain" description="Peptidase M9 collagenase N-terminal" evidence="17">
    <location>
        <begin position="124"/>
        <end position="306"/>
    </location>
</feature>
<dbReference type="Pfam" id="PF04151">
    <property type="entry name" value="PPC"/>
    <property type="match status" value="1"/>
</dbReference>
<evidence type="ECO:0000256" key="7">
    <source>
        <dbReference type="ARBA" id="ARBA00022723"/>
    </source>
</evidence>
<feature type="compositionally biased region" description="Polar residues" evidence="14">
    <location>
        <begin position="78"/>
        <end position="87"/>
    </location>
</feature>
<keyword evidence="9" id="KW-0378">Hydrolase</keyword>
<evidence type="ECO:0000313" key="19">
    <source>
        <dbReference type="Proteomes" id="UP000183015"/>
    </source>
</evidence>
<evidence type="ECO:0000313" key="18">
    <source>
        <dbReference type="EMBL" id="SEL97128.1"/>
    </source>
</evidence>
<feature type="chain" id="PRO_5010169281" description="microbial collagenase" evidence="15">
    <location>
        <begin position="32"/>
        <end position="778"/>
    </location>
</feature>
<organism evidence="18 19">
    <name type="scientific">Streptacidiphilus jiangxiensis</name>
    <dbReference type="NCBI Taxonomy" id="235985"/>
    <lineage>
        <taxon>Bacteria</taxon>
        <taxon>Bacillati</taxon>
        <taxon>Actinomycetota</taxon>
        <taxon>Actinomycetes</taxon>
        <taxon>Kitasatosporales</taxon>
        <taxon>Streptomycetaceae</taxon>
        <taxon>Streptacidiphilus</taxon>
    </lineage>
</organism>
<dbReference type="GO" id="GO:0006508">
    <property type="term" value="P:proteolysis"/>
    <property type="evidence" value="ECO:0007669"/>
    <property type="project" value="UniProtKB-KW"/>
</dbReference>
<evidence type="ECO:0000256" key="13">
    <source>
        <dbReference type="PIRSR" id="PIRSR602169-1"/>
    </source>
</evidence>
<evidence type="ECO:0000256" key="2">
    <source>
        <dbReference type="ARBA" id="ARBA00001947"/>
    </source>
</evidence>
<keyword evidence="5" id="KW-0964">Secreted</keyword>
<protein>
    <recommendedName>
        <fullName evidence="4">microbial collagenase</fullName>
        <ecNumber evidence="4">3.4.24.3</ecNumber>
    </recommendedName>
</protein>
<dbReference type="InterPro" id="IPR002169">
    <property type="entry name" value="Peptidase_M9A/M9B"/>
</dbReference>